<keyword evidence="3" id="KW-1185">Reference proteome</keyword>
<dbReference type="Pfam" id="PF00535">
    <property type="entry name" value="Glycos_transf_2"/>
    <property type="match status" value="1"/>
</dbReference>
<accession>A0ABW3J0J6</accession>
<evidence type="ECO:0000313" key="2">
    <source>
        <dbReference type="EMBL" id="MFD0983594.1"/>
    </source>
</evidence>
<dbReference type="InterPro" id="IPR001173">
    <property type="entry name" value="Glyco_trans_2-like"/>
</dbReference>
<dbReference type="EC" id="2.4.-.-" evidence="2"/>
<comment type="caution">
    <text evidence="2">The sequence shown here is derived from an EMBL/GenBank/DDBJ whole genome shotgun (WGS) entry which is preliminary data.</text>
</comment>
<organism evidence="2 3">
    <name type="scientific">Flavobacterium myungsuense</name>
    <dbReference type="NCBI Taxonomy" id="651823"/>
    <lineage>
        <taxon>Bacteria</taxon>
        <taxon>Pseudomonadati</taxon>
        <taxon>Bacteroidota</taxon>
        <taxon>Flavobacteriia</taxon>
        <taxon>Flavobacteriales</taxon>
        <taxon>Flavobacteriaceae</taxon>
        <taxon>Flavobacterium</taxon>
    </lineage>
</organism>
<evidence type="ECO:0000259" key="1">
    <source>
        <dbReference type="Pfam" id="PF00535"/>
    </source>
</evidence>
<dbReference type="GO" id="GO:0016757">
    <property type="term" value="F:glycosyltransferase activity"/>
    <property type="evidence" value="ECO:0007669"/>
    <property type="project" value="UniProtKB-KW"/>
</dbReference>
<protein>
    <submittedName>
        <fullName evidence="2">Glycosyltransferase family 2 protein</fullName>
        <ecNumber evidence="2">2.4.-.-</ecNumber>
    </submittedName>
</protein>
<proteinExistence type="predicted"/>
<dbReference type="CDD" id="cd06433">
    <property type="entry name" value="GT_2_WfgS_like"/>
    <property type="match status" value="1"/>
</dbReference>
<dbReference type="PANTHER" id="PTHR22916:SF3">
    <property type="entry name" value="UDP-GLCNAC:BETAGAL BETA-1,3-N-ACETYLGLUCOSAMINYLTRANSFERASE-LIKE PROTEIN 1"/>
    <property type="match status" value="1"/>
</dbReference>
<dbReference type="Gene3D" id="3.90.550.10">
    <property type="entry name" value="Spore Coat Polysaccharide Biosynthesis Protein SpsA, Chain A"/>
    <property type="match status" value="1"/>
</dbReference>
<dbReference type="PANTHER" id="PTHR22916">
    <property type="entry name" value="GLYCOSYLTRANSFERASE"/>
    <property type="match status" value="1"/>
</dbReference>
<reference evidence="3" key="1">
    <citation type="journal article" date="2019" name="Int. J. Syst. Evol. Microbiol.">
        <title>The Global Catalogue of Microorganisms (GCM) 10K type strain sequencing project: providing services to taxonomists for standard genome sequencing and annotation.</title>
        <authorList>
            <consortium name="The Broad Institute Genomics Platform"/>
            <consortium name="The Broad Institute Genome Sequencing Center for Infectious Disease"/>
            <person name="Wu L."/>
            <person name="Ma J."/>
        </authorList>
    </citation>
    <scope>NUCLEOTIDE SEQUENCE [LARGE SCALE GENOMIC DNA]</scope>
    <source>
        <strain evidence="3">CECT 7649</strain>
    </source>
</reference>
<sequence>MTTFSIIIPVFNSENTILIALESILKQSYEGFEILIVDGLSTDNTIKIVEELNDNRIKIYSEKDKGVYDAMNKGIHYAQGEWLYFIGSDDYLYNNDVLQTLSKTLNKMKNNVLYGNVLIKGNTGWATDGQVYNGEFSFQKLLKSNICHQSMFYRKSFILKNQLEYDLKYPISSDWDFNIACRLQSKFTFINTIVAVFNAGGISTGKSITEPFLQERKVKYAHLYQKYKPNLIQRLKYKINALIKKVIRK</sequence>
<name>A0ABW3J0J6_9FLAO</name>
<keyword evidence="2" id="KW-0328">Glycosyltransferase</keyword>
<dbReference type="SUPFAM" id="SSF53448">
    <property type="entry name" value="Nucleotide-diphospho-sugar transferases"/>
    <property type="match status" value="1"/>
</dbReference>
<feature type="domain" description="Glycosyltransferase 2-like" evidence="1">
    <location>
        <begin position="5"/>
        <end position="153"/>
    </location>
</feature>
<evidence type="ECO:0000313" key="3">
    <source>
        <dbReference type="Proteomes" id="UP001597051"/>
    </source>
</evidence>
<dbReference type="Proteomes" id="UP001597051">
    <property type="component" value="Unassembled WGS sequence"/>
</dbReference>
<dbReference type="EMBL" id="JBHTIZ010000011">
    <property type="protein sequence ID" value="MFD0983594.1"/>
    <property type="molecule type" value="Genomic_DNA"/>
</dbReference>
<gene>
    <name evidence="2" type="ORF">ACFQ0S_03795</name>
</gene>
<keyword evidence="2" id="KW-0808">Transferase</keyword>
<dbReference type="InterPro" id="IPR029044">
    <property type="entry name" value="Nucleotide-diphossugar_trans"/>
</dbReference>
<dbReference type="RefSeq" id="WP_379754078.1">
    <property type="nucleotide sequence ID" value="NZ_JBHSYB010000012.1"/>
</dbReference>